<feature type="region of interest" description="Disordered" evidence="1">
    <location>
        <begin position="429"/>
        <end position="457"/>
    </location>
</feature>
<dbReference type="AlphaFoldDB" id="A0A1C5HN08"/>
<dbReference type="SUPFAM" id="SSF47413">
    <property type="entry name" value="lambda repressor-like DNA-binding domains"/>
    <property type="match status" value="1"/>
</dbReference>
<proteinExistence type="predicted"/>
<dbReference type="Proteomes" id="UP000198215">
    <property type="component" value="Chromosome I"/>
</dbReference>
<accession>A0A1C5HN08</accession>
<evidence type="ECO:0000313" key="2">
    <source>
        <dbReference type="EMBL" id="SCG47365.1"/>
    </source>
</evidence>
<dbReference type="InterPro" id="IPR010982">
    <property type="entry name" value="Lambda_DNA-bd_dom_sf"/>
</dbReference>
<evidence type="ECO:0000256" key="1">
    <source>
        <dbReference type="SAM" id="MobiDB-lite"/>
    </source>
</evidence>
<protein>
    <recommendedName>
        <fullName evidence="4">Helix-turn-helix domain-containing protein</fullName>
    </recommendedName>
</protein>
<feature type="compositionally biased region" description="Low complexity" evidence="1">
    <location>
        <begin position="122"/>
        <end position="135"/>
    </location>
</feature>
<evidence type="ECO:0008006" key="4">
    <source>
        <dbReference type="Google" id="ProtNLM"/>
    </source>
</evidence>
<organism evidence="2 3">
    <name type="scientific">Micromonospora coxensis</name>
    <dbReference type="NCBI Taxonomy" id="356852"/>
    <lineage>
        <taxon>Bacteria</taxon>
        <taxon>Bacillati</taxon>
        <taxon>Actinomycetota</taxon>
        <taxon>Actinomycetes</taxon>
        <taxon>Micromonosporales</taxon>
        <taxon>Micromonosporaceae</taxon>
        <taxon>Micromonospora</taxon>
    </lineage>
</organism>
<sequence>MTPPDPSLLGPLIAQLRLARGWSQQHLADALCAAAGTPTLTRHEVSRWERAVRVPGERWRRHLAAVLDAPAGPLADAPSRRRPPGPAPATRSRSALLALARRWAADPSAPLLLNPATIDHVAGPSPDGSAADGDPAGPPPGDHLSDAFGLAELRRLDDLAGGADLAPAGAYRLRRVARALRRAGPTGRRRLLPALAEAAQFAGWLDGDAGDLAAGLDAHRLGLRAAAATGDRAFAGHVLGSASHLLAGAGDAEGALLLARAGYAGARRAGSPGLRTLLLHRVALAAALAGRAPAGRQALDAARRTAEAVEPATEPAWLYWLDGDELAAMTGRTLVALGRPGPAVPLLHAAGSGRGPRSAAVYGGWLARGLLRLGEVDRAAAVAGAALHDAVRAGSTRAAAALVEVDRRLTAHRAEPAVRRWRALLADARPYLPRPPTPHRRATTRRPRGRAGPARTG</sequence>
<dbReference type="Gene3D" id="1.10.260.40">
    <property type="entry name" value="lambda repressor-like DNA-binding domains"/>
    <property type="match status" value="1"/>
</dbReference>
<name>A0A1C5HN08_9ACTN</name>
<reference evidence="3" key="1">
    <citation type="submission" date="2016-06" db="EMBL/GenBank/DDBJ databases">
        <authorList>
            <person name="Varghese N."/>
            <person name="Submissions Spin"/>
        </authorList>
    </citation>
    <scope>NUCLEOTIDE SEQUENCE [LARGE SCALE GENOMIC DNA]</scope>
    <source>
        <strain evidence="3">DSM 45161</strain>
    </source>
</reference>
<dbReference type="RefSeq" id="WP_197701432.1">
    <property type="nucleotide sequence ID" value="NZ_LT607753.1"/>
</dbReference>
<evidence type="ECO:0000313" key="3">
    <source>
        <dbReference type="Proteomes" id="UP000198215"/>
    </source>
</evidence>
<keyword evidence="3" id="KW-1185">Reference proteome</keyword>
<dbReference type="CDD" id="cd00093">
    <property type="entry name" value="HTH_XRE"/>
    <property type="match status" value="1"/>
</dbReference>
<feature type="compositionally biased region" description="Basic residues" evidence="1">
    <location>
        <begin position="437"/>
        <end position="449"/>
    </location>
</feature>
<dbReference type="EMBL" id="LT607753">
    <property type="protein sequence ID" value="SCG47365.1"/>
    <property type="molecule type" value="Genomic_DNA"/>
</dbReference>
<dbReference type="GO" id="GO:0003677">
    <property type="term" value="F:DNA binding"/>
    <property type="evidence" value="ECO:0007669"/>
    <property type="project" value="InterPro"/>
</dbReference>
<gene>
    <name evidence="2" type="ORF">GA0070614_1542</name>
</gene>
<dbReference type="InterPro" id="IPR001387">
    <property type="entry name" value="Cro/C1-type_HTH"/>
</dbReference>
<feature type="region of interest" description="Disordered" evidence="1">
    <location>
        <begin position="116"/>
        <end position="146"/>
    </location>
</feature>
<feature type="region of interest" description="Disordered" evidence="1">
    <location>
        <begin position="70"/>
        <end position="92"/>
    </location>
</feature>